<proteinExistence type="predicted"/>
<dbReference type="SUPFAM" id="SSF56672">
    <property type="entry name" value="DNA/RNA polymerases"/>
    <property type="match status" value="1"/>
</dbReference>
<dbReference type="OrthoDB" id="4502494at2759"/>
<dbReference type="AlphaFoldDB" id="A0A232LP14"/>
<gene>
    <name evidence="1" type="ORF">Egran_06484</name>
</gene>
<feature type="non-terminal residue" evidence="1">
    <location>
        <position position="115"/>
    </location>
</feature>
<dbReference type="EMBL" id="NPHW01006504">
    <property type="protein sequence ID" value="OXV05748.1"/>
    <property type="molecule type" value="Genomic_DNA"/>
</dbReference>
<protein>
    <submittedName>
        <fullName evidence="1">Uncharacterized protein</fullName>
    </submittedName>
</protein>
<dbReference type="Proteomes" id="UP000243515">
    <property type="component" value="Unassembled WGS sequence"/>
</dbReference>
<sequence length="115" mass="13199">MKKDSEIFVTSLHEIDRIIDEKNKASDPDEQEILDKLPLCYQEYKDVFSKKESDTLPPFRQGFDYKVELEEGADPNKGIGHSPLYKQNTEELEAAKQYLTDNLNKGFIVPSSAPF</sequence>
<name>A0A232LP14_9EURO</name>
<evidence type="ECO:0000313" key="1">
    <source>
        <dbReference type="EMBL" id="OXV05748.1"/>
    </source>
</evidence>
<accession>A0A232LP14</accession>
<keyword evidence="2" id="KW-1185">Reference proteome</keyword>
<reference evidence="1 2" key="1">
    <citation type="journal article" date="2015" name="Environ. Microbiol.">
        <title>Metagenome sequence of Elaphomyces granulatus from sporocarp tissue reveals Ascomycota ectomycorrhizal fingerprints of genome expansion and a Proteobacteria-rich microbiome.</title>
        <authorList>
            <person name="Quandt C.A."/>
            <person name="Kohler A."/>
            <person name="Hesse C.N."/>
            <person name="Sharpton T.J."/>
            <person name="Martin F."/>
            <person name="Spatafora J.W."/>
        </authorList>
    </citation>
    <scope>NUCLEOTIDE SEQUENCE [LARGE SCALE GENOMIC DNA]</scope>
    <source>
        <strain evidence="1 2">OSC145934</strain>
    </source>
</reference>
<comment type="caution">
    <text evidence="1">The sequence shown here is derived from an EMBL/GenBank/DDBJ whole genome shotgun (WGS) entry which is preliminary data.</text>
</comment>
<evidence type="ECO:0000313" key="2">
    <source>
        <dbReference type="Proteomes" id="UP000243515"/>
    </source>
</evidence>
<dbReference type="InterPro" id="IPR043502">
    <property type="entry name" value="DNA/RNA_pol_sf"/>
</dbReference>
<organism evidence="1 2">
    <name type="scientific">Elaphomyces granulatus</name>
    <dbReference type="NCBI Taxonomy" id="519963"/>
    <lineage>
        <taxon>Eukaryota</taxon>
        <taxon>Fungi</taxon>
        <taxon>Dikarya</taxon>
        <taxon>Ascomycota</taxon>
        <taxon>Pezizomycotina</taxon>
        <taxon>Eurotiomycetes</taxon>
        <taxon>Eurotiomycetidae</taxon>
        <taxon>Eurotiales</taxon>
        <taxon>Elaphomycetaceae</taxon>
        <taxon>Elaphomyces</taxon>
    </lineage>
</organism>